<keyword evidence="9" id="KW-1185">Reference proteome</keyword>
<evidence type="ECO:0000313" key="9">
    <source>
        <dbReference type="Proteomes" id="UP000291343"/>
    </source>
</evidence>
<reference evidence="8 9" key="1">
    <citation type="journal article" date="2017" name="Gigascience">
        <title>Genome sequence of the small brown planthopper, Laodelphax striatellus.</title>
        <authorList>
            <person name="Zhu J."/>
            <person name="Jiang F."/>
            <person name="Wang X."/>
            <person name="Yang P."/>
            <person name="Bao Y."/>
            <person name="Zhao W."/>
            <person name="Wang W."/>
            <person name="Lu H."/>
            <person name="Wang Q."/>
            <person name="Cui N."/>
            <person name="Li J."/>
            <person name="Chen X."/>
            <person name="Luo L."/>
            <person name="Yu J."/>
            <person name="Kang L."/>
            <person name="Cui F."/>
        </authorList>
    </citation>
    <scope>NUCLEOTIDE SEQUENCE [LARGE SCALE GENOMIC DNA]</scope>
    <source>
        <strain evidence="8">Lst14</strain>
    </source>
</reference>
<keyword evidence="5" id="KW-0813">Transport</keyword>
<name>A0A482WUH8_LAOST</name>
<dbReference type="OrthoDB" id="242866at2759"/>
<evidence type="ECO:0000256" key="2">
    <source>
        <dbReference type="ARBA" id="ARBA00022692"/>
    </source>
</evidence>
<keyword evidence="6" id="KW-0175">Coiled coil</keyword>
<dbReference type="InParanoid" id="A0A482WUH8"/>
<comment type="subcellular location">
    <subcellularLocation>
        <location evidence="1 5">Membrane</location>
        <topology evidence="1 5">Multi-pass membrane protein</topology>
    </subcellularLocation>
</comment>
<feature type="region of interest" description="Disordered" evidence="7">
    <location>
        <begin position="1"/>
        <end position="102"/>
    </location>
</feature>
<dbReference type="GO" id="GO:0032588">
    <property type="term" value="C:trans-Golgi network membrane"/>
    <property type="evidence" value="ECO:0007669"/>
    <property type="project" value="TreeGrafter"/>
</dbReference>
<keyword evidence="3 5" id="KW-1133">Transmembrane helix</keyword>
<gene>
    <name evidence="8" type="ORF">LSTR_LSTR008231</name>
</gene>
<dbReference type="Proteomes" id="UP000291343">
    <property type="component" value="Unassembled WGS sequence"/>
</dbReference>
<comment type="caution">
    <text evidence="8">The sequence shown here is derived from an EMBL/GenBank/DDBJ whole genome shotgun (WGS) entry which is preliminary data.</text>
</comment>
<evidence type="ECO:0000256" key="5">
    <source>
        <dbReference type="RuleBase" id="RU363122"/>
    </source>
</evidence>
<feature type="transmembrane region" description="Helical" evidence="5">
    <location>
        <begin position="205"/>
        <end position="227"/>
    </location>
</feature>
<dbReference type="STRING" id="195883.A0A482WUH8"/>
<dbReference type="GO" id="GO:0015031">
    <property type="term" value="P:protein transport"/>
    <property type="evidence" value="ECO:0007669"/>
    <property type="project" value="InterPro"/>
</dbReference>
<proteinExistence type="inferred from homology"/>
<dbReference type="InterPro" id="IPR007273">
    <property type="entry name" value="SCAMP"/>
</dbReference>
<feature type="transmembrane region" description="Helical" evidence="5">
    <location>
        <begin position="177"/>
        <end position="199"/>
    </location>
</feature>
<feature type="transmembrane region" description="Helical" evidence="5">
    <location>
        <begin position="286"/>
        <end position="310"/>
    </location>
</feature>
<evidence type="ECO:0000256" key="4">
    <source>
        <dbReference type="ARBA" id="ARBA00023136"/>
    </source>
</evidence>
<sequence>MSGFDENPFGEPTVDNPFADPAIQQVTKQTTNVQRGLDDYNPFADQPSAQRPSASVRGASNPPGYGAQAHQPAIMHATQELPPPPPYSRSAQQQPAGQASQFTTAELQRELERKQEELERKAAELERREAELRNAPFNVRRNNWPPLPENCCGFQPCFYQDINVEIPTEFQTIVRHLYYLWLFHACLMVVNVFGGLLLLVHHHDFGTMTAGIIYTIIFTPFSYLCWFRPAYKAFRNDSSFNFMVFFFIFFIQFIITVIQTLGMPGGGTCGLATALMTLMEGTPSGIVIGIFLLLLGLGFGTAALLDLLLLTKVHRIYRSTGASFAKAQQEFTSEFLRNEHVRQAAGSAMSAAVSSQFQPGVTTPPSQQLPRY</sequence>
<feature type="compositionally biased region" description="Low complexity" evidence="7">
    <location>
        <begin position="88"/>
        <end position="101"/>
    </location>
</feature>
<evidence type="ECO:0000256" key="3">
    <source>
        <dbReference type="ARBA" id="ARBA00022989"/>
    </source>
</evidence>
<dbReference type="PANTHER" id="PTHR10687:SF2">
    <property type="entry name" value="SECRETORY CARRIER-ASSOCIATED MEMBRANE PROTEIN"/>
    <property type="match status" value="1"/>
</dbReference>
<comment type="similarity">
    <text evidence="5">Belongs to the SCAMP family.</text>
</comment>
<feature type="compositionally biased region" description="Polar residues" evidence="7">
    <location>
        <begin position="24"/>
        <end position="34"/>
    </location>
</feature>
<evidence type="ECO:0000256" key="7">
    <source>
        <dbReference type="SAM" id="MobiDB-lite"/>
    </source>
</evidence>
<evidence type="ECO:0000256" key="6">
    <source>
        <dbReference type="SAM" id="Coils"/>
    </source>
</evidence>
<dbReference type="EMBL" id="QKKF02024779">
    <property type="protein sequence ID" value="RZF37259.1"/>
    <property type="molecule type" value="Genomic_DNA"/>
</dbReference>
<feature type="transmembrane region" description="Helical" evidence="5">
    <location>
        <begin position="239"/>
        <end position="258"/>
    </location>
</feature>
<dbReference type="GO" id="GO:0055038">
    <property type="term" value="C:recycling endosome membrane"/>
    <property type="evidence" value="ECO:0007669"/>
    <property type="project" value="TreeGrafter"/>
</dbReference>
<dbReference type="AlphaFoldDB" id="A0A482WUH8"/>
<keyword evidence="4 5" id="KW-0472">Membrane</keyword>
<accession>A0A482WUH8</accession>
<organism evidence="8 9">
    <name type="scientific">Laodelphax striatellus</name>
    <name type="common">Small brown planthopper</name>
    <name type="synonym">Delphax striatella</name>
    <dbReference type="NCBI Taxonomy" id="195883"/>
    <lineage>
        <taxon>Eukaryota</taxon>
        <taxon>Metazoa</taxon>
        <taxon>Ecdysozoa</taxon>
        <taxon>Arthropoda</taxon>
        <taxon>Hexapoda</taxon>
        <taxon>Insecta</taxon>
        <taxon>Pterygota</taxon>
        <taxon>Neoptera</taxon>
        <taxon>Paraneoptera</taxon>
        <taxon>Hemiptera</taxon>
        <taxon>Auchenorrhyncha</taxon>
        <taxon>Fulgoroidea</taxon>
        <taxon>Delphacidae</taxon>
        <taxon>Criomorphinae</taxon>
        <taxon>Laodelphax</taxon>
    </lineage>
</organism>
<protein>
    <recommendedName>
        <fullName evidence="5">Secretory carrier-associated membrane protein</fullName>
        <shortName evidence="5">Secretory carrier membrane protein</shortName>
    </recommendedName>
</protein>
<feature type="coiled-coil region" evidence="6">
    <location>
        <begin position="104"/>
        <end position="135"/>
    </location>
</feature>
<dbReference type="Pfam" id="PF04144">
    <property type="entry name" value="SCAMP"/>
    <property type="match status" value="1"/>
</dbReference>
<evidence type="ECO:0000313" key="8">
    <source>
        <dbReference type="EMBL" id="RZF37259.1"/>
    </source>
</evidence>
<dbReference type="FunCoup" id="A0A482WUH8">
    <property type="interactions" value="704"/>
</dbReference>
<keyword evidence="2 5" id="KW-0812">Transmembrane</keyword>
<evidence type="ECO:0000256" key="1">
    <source>
        <dbReference type="ARBA" id="ARBA00004141"/>
    </source>
</evidence>
<dbReference type="PANTHER" id="PTHR10687">
    <property type="entry name" value="SECRETORY CARRIER-ASSOCIATED MEMBRANE PROTEIN SCAMP"/>
    <property type="match status" value="1"/>
</dbReference>